<evidence type="ECO:0000256" key="8">
    <source>
        <dbReference type="RuleBase" id="RU362002"/>
    </source>
</evidence>
<dbReference type="NCBIfam" id="TIGR00836">
    <property type="entry name" value="amt"/>
    <property type="match status" value="1"/>
</dbReference>
<feature type="transmembrane region" description="Helical" evidence="8">
    <location>
        <begin position="134"/>
        <end position="155"/>
    </location>
</feature>
<evidence type="ECO:0000256" key="6">
    <source>
        <dbReference type="ARBA" id="ARBA00023136"/>
    </source>
</evidence>
<feature type="transmembrane region" description="Helical" evidence="8">
    <location>
        <begin position="248"/>
        <end position="265"/>
    </location>
</feature>
<evidence type="ECO:0000313" key="11">
    <source>
        <dbReference type="EMBL" id="VFT92542.1"/>
    </source>
</evidence>
<dbReference type="GO" id="GO:0005886">
    <property type="term" value="C:plasma membrane"/>
    <property type="evidence" value="ECO:0007669"/>
    <property type="project" value="UniProtKB-SubCell"/>
</dbReference>
<keyword evidence="3 8" id="KW-0813">Transport</keyword>
<reference evidence="10" key="2">
    <citation type="submission" date="2019-06" db="EMBL/GenBank/DDBJ databases">
        <title>Genomics analysis of Aphanomyces spp. identifies a new class of oomycete effector associated with host adaptation.</title>
        <authorList>
            <person name="Gaulin E."/>
        </authorList>
    </citation>
    <scope>NUCLEOTIDE SEQUENCE</scope>
    <source>
        <strain evidence="10">CBS 578.67</strain>
    </source>
</reference>
<name>A0A485L4E9_9STRA</name>
<evidence type="ECO:0000256" key="5">
    <source>
        <dbReference type="ARBA" id="ARBA00022989"/>
    </source>
</evidence>
<evidence type="ECO:0000256" key="1">
    <source>
        <dbReference type="ARBA" id="ARBA00004141"/>
    </source>
</evidence>
<feature type="transmembrane region" description="Helical" evidence="8">
    <location>
        <begin position="369"/>
        <end position="387"/>
    </location>
</feature>
<comment type="subcellular location">
    <subcellularLocation>
        <location evidence="8">Cell membrane</location>
        <topology evidence="8">Multi-pass membrane protein</topology>
    </subcellularLocation>
    <subcellularLocation>
        <location evidence="1">Membrane</location>
        <topology evidence="1">Multi-pass membrane protein</topology>
    </subcellularLocation>
</comment>
<evidence type="ECO:0000313" key="10">
    <source>
        <dbReference type="EMBL" id="KAF0693261.1"/>
    </source>
</evidence>
<keyword evidence="6 8" id="KW-0472">Membrane</keyword>
<dbReference type="Gene3D" id="1.10.3430.10">
    <property type="entry name" value="Ammonium transporter AmtB like domains"/>
    <property type="match status" value="1"/>
</dbReference>
<dbReference type="OrthoDB" id="534912at2759"/>
<feature type="domain" description="Ammonium transporter AmtB-like" evidence="9">
    <location>
        <begin position="44"/>
        <end position="466"/>
    </location>
</feature>
<feature type="transmembrane region" description="Helical" evidence="8">
    <location>
        <begin position="79"/>
        <end position="99"/>
    </location>
</feature>
<dbReference type="InterPro" id="IPR018047">
    <property type="entry name" value="Ammonium_transpt_CS"/>
</dbReference>
<feature type="transmembrane region" description="Helical" evidence="8">
    <location>
        <begin position="285"/>
        <end position="307"/>
    </location>
</feature>
<feature type="transmembrane region" description="Helical" evidence="8">
    <location>
        <begin position="419"/>
        <end position="440"/>
    </location>
</feature>
<dbReference type="SUPFAM" id="SSF111352">
    <property type="entry name" value="Ammonium transporter"/>
    <property type="match status" value="1"/>
</dbReference>
<protein>
    <recommendedName>
        <fullName evidence="8">Ammonium transporter</fullName>
    </recommendedName>
</protein>
<feature type="transmembrane region" description="Helical" evidence="8">
    <location>
        <begin position="319"/>
        <end position="349"/>
    </location>
</feature>
<dbReference type="Pfam" id="PF00909">
    <property type="entry name" value="Ammonium_transp"/>
    <property type="match status" value="1"/>
</dbReference>
<evidence type="ECO:0000313" key="12">
    <source>
        <dbReference type="Proteomes" id="UP000332933"/>
    </source>
</evidence>
<evidence type="ECO:0000256" key="4">
    <source>
        <dbReference type="ARBA" id="ARBA00022692"/>
    </source>
</evidence>
<evidence type="ECO:0000259" key="9">
    <source>
        <dbReference type="Pfam" id="PF00909"/>
    </source>
</evidence>
<evidence type="ECO:0000256" key="7">
    <source>
        <dbReference type="ARBA" id="ARBA00023177"/>
    </source>
</evidence>
<dbReference type="PANTHER" id="PTHR11730">
    <property type="entry name" value="AMMONIUM TRANSPORTER"/>
    <property type="match status" value="1"/>
</dbReference>
<accession>A0A485L4E9</accession>
<dbReference type="GO" id="GO:0097272">
    <property type="term" value="P:ammonium homeostasis"/>
    <property type="evidence" value="ECO:0007669"/>
    <property type="project" value="TreeGrafter"/>
</dbReference>
<dbReference type="InterPro" id="IPR001905">
    <property type="entry name" value="Ammonium_transpt"/>
</dbReference>
<feature type="transmembrane region" description="Helical" evidence="8">
    <location>
        <begin position="204"/>
        <end position="228"/>
    </location>
</feature>
<organism evidence="11 12">
    <name type="scientific">Aphanomyces stellatus</name>
    <dbReference type="NCBI Taxonomy" id="120398"/>
    <lineage>
        <taxon>Eukaryota</taxon>
        <taxon>Sar</taxon>
        <taxon>Stramenopiles</taxon>
        <taxon>Oomycota</taxon>
        <taxon>Saprolegniomycetes</taxon>
        <taxon>Saprolegniales</taxon>
        <taxon>Verrucalvaceae</taxon>
        <taxon>Aphanomyces</taxon>
    </lineage>
</organism>
<keyword evidence="12" id="KW-1185">Reference proteome</keyword>
<dbReference type="GO" id="GO:0008519">
    <property type="term" value="F:ammonium channel activity"/>
    <property type="evidence" value="ECO:0007669"/>
    <property type="project" value="InterPro"/>
</dbReference>
<feature type="transmembrane region" description="Helical" evidence="8">
    <location>
        <begin position="46"/>
        <end position="67"/>
    </location>
</feature>
<comment type="similarity">
    <text evidence="2 8">Belongs to the ammonia transporter channel (TC 1.A.11.2) family.</text>
</comment>
<gene>
    <name evidence="11" type="primary">Aste57867_15753</name>
    <name evidence="10" type="ORF">As57867_015697</name>
    <name evidence="11" type="ORF">ASTE57867_15753</name>
</gene>
<dbReference type="EMBL" id="CAADRA010005757">
    <property type="protein sequence ID" value="VFT92542.1"/>
    <property type="molecule type" value="Genomic_DNA"/>
</dbReference>
<dbReference type="PROSITE" id="PS01219">
    <property type="entry name" value="AMMONIUM_TRANSP"/>
    <property type="match status" value="1"/>
</dbReference>
<evidence type="ECO:0000256" key="2">
    <source>
        <dbReference type="ARBA" id="ARBA00005887"/>
    </source>
</evidence>
<dbReference type="PANTHER" id="PTHR11730:SF6">
    <property type="entry name" value="AMMONIUM TRANSPORTER"/>
    <property type="match status" value="1"/>
</dbReference>
<keyword evidence="4 8" id="KW-0812">Transmembrane</keyword>
<reference evidence="11 12" key="1">
    <citation type="submission" date="2019-03" db="EMBL/GenBank/DDBJ databases">
        <authorList>
            <person name="Gaulin E."/>
            <person name="Dumas B."/>
        </authorList>
    </citation>
    <scope>NUCLEOTIDE SEQUENCE [LARGE SCALE GENOMIC DNA]</scope>
    <source>
        <strain evidence="11">CBS 568.67</strain>
    </source>
</reference>
<evidence type="ECO:0000256" key="3">
    <source>
        <dbReference type="ARBA" id="ARBA00022448"/>
    </source>
</evidence>
<dbReference type="EMBL" id="VJMH01005736">
    <property type="protein sequence ID" value="KAF0693261.1"/>
    <property type="molecule type" value="Genomic_DNA"/>
</dbReference>
<feature type="transmembrane region" description="Helical" evidence="8">
    <location>
        <begin position="162"/>
        <end position="184"/>
    </location>
</feature>
<dbReference type="Proteomes" id="UP000332933">
    <property type="component" value="Unassembled WGS sequence"/>
</dbReference>
<dbReference type="InterPro" id="IPR029020">
    <property type="entry name" value="Ammonium/urea_transptr"/>
</dbReference>
<keyword evidence="5 8" id="KW-1133">Transmembrane helix</keyword>
<dbReference type="InterPro" id="IPR024041">
    <property type="entry name" value="NH4_transpt_AmtB-like_dom"/>
</dbReference>
<dbReference type="AlphaFoldDB" id="A0A485L4E9"/>
<keyword evidence="7 8" id="KW-0924">Ammonia transport</keyword>
<proteinExistence type="inferred from homology"/>
<sequence>MNVSVVDANGTQVTMAMADFAALLAAAAPAADLASARALDTFYTLIGAFLVFFMQVGFCFLEVGCVHAKNTKNILVKNILDACIAAISFYFVGYAFGFLGGNGFIGSSGFVFHDAAYDVAPADPLGRLYNGKAYAAWLFQWAFAATASTIVTGAVAERISFWAYISYAVLLTAFIYPVVVHWLWSPTGFASATNVTKLLFGVGAVDFAGSGVIHMTGGMAALVGCYILGPRIGRFEGGKPCDMPKQSVFLQTIGTLLLWFGWYGFNCMSTGTLTGTSADVAAKVAVNLTLAAAAASIGCVFLGAVTGDRIVDPVMANNGVLSGAVAITAGCAVVEPSGAVVIGLVAAVLYTFSSKGLVACGIDDVVDAVPVHLVCGIWGVLAPGFFASSTGMQMAFAHDSCGVFYGCANGGKQLGAQMVVVLSIMAWVGLTCTILFLTLFQFNLLRVSPETELAGLDLSLHGGPAYEQGDDVKMTGPKTENSLNDSGFHQVMTPATANGASIAFNSV</sequence>